<feature type="transmembrane region" description="Helical" evidence="2">
    <location>
        <begin position="185"/>
        <end position="206"/>
    </location>
</feature>
<sequence length="712" mass="79156">MEVRTTLGERGIRRQPGMFPISIPAVTSKLIAVLVFSLAVGLTAFWIKNDLVQHRLITHVHSDHNVYPFLSVAGIIALLVIHMGIRLYPVYQALTSNNSSREAVKRLQKYPYELLVGMVLLGLGAVFVSEWVGREGRLEGANLISPLIGGMGISLTIAILMFTMVRRVLRPVIVELQYALDGYSIGIPIVWPMLITYACTLLAAILNLFQLTIVESQEHDKNAPYFVGMAALFDVVFALLLAGFVTLRFRRELAGLVRSIRELVVEGSDMRLSKKPAASPADEAGELALVFRELQLRIEQKFESLGRELKLANKVQQKMLPPGDLTIGSYRIAARNRPFQEVGGDLFDVLSLGPNRFAVMIGDVSGKGLPAALLMSALLLLFRSEIRRNGSPAEVLARMNRELCEAMGEDSTVTLGVGVIDAVHDTIQYASAGHLSPYIVHKEGTIEAISCSSLPIGIDEDMKYEETVLKLQPGDRFILYTDGLIESMDESGRMYSFDGLERELAAWQAGDDVAAVLDDWLARMDASYVKDNDDRTVVVLELVQAYWLQTAQREASAVTHAEALSELTPSRFYAHDWMLNSIEGMERSVSEQVGLLVATFWPEVDLREDVQSAVSEGIMNAIEHGNRHNPELVVTVQAQVGSRLTVIRIYDCGGGFFPHVARSENEMAKKRELEDPRGWGLVLIDSLSDYWSTGRDERGFYMELYFMRKSRG</sequence>
<feature type="transmembrane region" description="Helical" evidence="2">
    <location>
        <begin position="110"/>
        <end position="132"/>
    </location>
</feature>
<dbReference type="Proteomes" id="UP000570361">
    <property type="component" value="Unassembled WGS sequence"/>
</dbReference>
<dbReference type="RefSeq" id="WP_183604262.1">
    <property type="nucleotide sequence ID" value="NZ_JACHXK010000028.1"/>
</dbReference>
<dbReference type="SMART" id="SM00331">
    <property type="entry name" value="PP2C_SIG"/>
    <property type="match status" value="1"/>
</dbReference>
<feature type="transmembrane region" description="Helical" evidence="2">
    <location>
        <begin position="226"/>
        <end position="249"/>
    </location>
</feature>
<reference evidence="4 5" key="1">
    <citation type="submission" date="2020-08" db="EMBL/GenBank/DDBJ databases">
        <title>Genomic Encyclopedia of Type Strains, Phase III (KMG-III): the genomes of soil and plant-associated and newly described type strains.</title>
        <authorList>
            <person name="Whitman W."/>
        </authorList>
    </citation>
    <scope>NUCLEOTIDE SEQUENCE [LARGE SCALE GENOMIC DNA]</scope>
    <source>
        <strain evidence="4 5">CECT 5862</strain>
    </source>
</reference>
<feature type="transmembrane region" description="Helical" evidence="2">
    <location>
        <begin position="67"/>
        <end position="89"/>
    </location>
</feature>
<name>A0A7W5B4P1_9BACL</name>
<dbReference type="SUPFAM" id="SSF81606">
    <property type="entry name" value="PP2C-like"/>
    <property type="match status" value="1"/>
</dbReference>
<evidence type="ECO:0000256" key="1">
    <source>
        <dbReference type="ARBA" id="ARBA00022801"/>
    </source>
</evidence>
<dbReference type="InterPro" id="IPR036890">
    <property type="entry name" value="HATPase_C_sf"/>
</dbReference>
<dbReference type="EMBL" id="JACHXK010000028">
    <property type="protein sequence ID" value="MBB3114212.1"/>
    <property type="molecule type" value="Genomic_DNA"/>
</dbReference>
<dbReference type="Gene3D" id="3.30.565.10">
    <property type="entry name" value="Histidine kinase-like ATPase, C-terminal domain"/>
    <property type="match status" value="1"/>
</dbReference>
<dbReference type="PANTHER" id="PTHR43156:SF2">
    <property type="entry name" value="STAGE II SPORULATION PROTEIN E"/>
    <property type="match status" value="1"/>
</dbReference>
<evidence type="ECO:0000256" key="2">
    <source>
        <dbReference type="SAM" id="Phobius"/>
    </source>
</evidence>
<dbReference type="InterPro" id="IPR003594">
    <property type="entry name" value="HATPase_dom"/>
</dbReference>
<dbReference type="Pfam" id="PF13581">
    <property type="entry name" value="HATPase_c_2"/>
    <property type="match status" value="1"/>
</dbReference>
<keyword evidence="2" id="KW-0812">Transmembrane</keyword>
<dbReference type="PANTHER" id="PTHR43156">
    <property type="entry name" value="STAGE II SPORULATION PROTEIN E-RELATED"/>
    <property type="match status" value="1"/>
</dbReference>
<feature type="domain" description="PPM-type phosphatase" evidence="3">
    <location>
        <begin position="326"/>
        <end position="542"/>
    </location>
</feature>
<dbReference type="SUPFAM" id="SSF55874">
    <property type="entry name" value="ATPase domain of HSP90 chaperone/DNA topoisomerase II/histidine kinase"/>
    <property type="match status" value="1"/>
</dbReference>
<dbReference type="PROSITE" id="PS51746">
    <property type="entry name" value="PPM_2"/>
    <property type="match status" value="1"/>
</dbReference>
<dbReference type="GO" id="GO:0016791">
    <property type="term" value="F:phosphatase activity"/>
    <property type="evidence" value="ECO:0007669"/>
    <property type="project" value="TreeGrafter"/>
</dbReference>
<accession>A0A7W5B4P1</accession>
<keyword evidence="2" id="KW-1133">Transmembrane helix</keyword>
<evidence type="ECO:0000313" key="5">
    <source>
        <dbReference type="Proteomes" id="UP000570361"/>
    </source>
</evidence>
<gene>
    <name evidence="4" type="ORF">FHS18_006331</name>
</gene>
<comment type="caution">
    <text evidence="4">The sequence shown here is derived from an EMBL/GenBank/DDBJ whole genome shotgun (WGS) entry which is preliminary data.</text>
</comment>
<keyword evidence="2" id="KW-0472">Membrane</keyword>
<organism evidence="4 5">
    <name type="scientific">Paenibacillus phyllosphaerae</name>
    <dbReference type="NCBI Taxonomy" id="274593"/>
    <lineage>
        <taxon>Bacteria</taxon>
        <taxon>Bacillati</taxon>
        <taxon>Bacillota</taxon>
        <taxon>Bacilli</taxon>
        <taxon>Bacillales</taxon>
        <taxon>Paenibacillaceae</taxon>
        <taxon>Paenibacillus</taxon>
    </lineage>
</organism>
<dbReference type="CDD" id="cd16936">
    <property type="entry name" value="HATPase_RsbW-like"/>
    <property type="match status" value="1"/>
</dbReference>
<dbReference type="InterPro" id="IPR036457">
    <property type="entry name" value="PPM-type-like_dom_sf"/>
</dbReference>
<dbReference type="Gene3D" id="3.60.40.10">
    <property type="entry name" value="PPM-type phosphatase domain"/>
    <property type="match status" value="1"/>
</dbReference>
<keyword evidence="1" id="KW-0378">Hydrolase</keyword>
<evidence type="ECO:0000259" key="3">
    <source>
        <dbReference type="PROSITE" id="PS51746"/>
    </source>
</evidence>
<dbReference type="Pfam" id="PF07228">
    <property type="entry name" value="SpoIIE"/>
    <property type="match status" value="1"/>
</dbReference>
<feature type="transmembrane region" description="Helical" evidence="2">
    <location>
        <begin position="21"/>
        <end position="47"/>
    </location>
</feature>
<proteinExistence type="predicted"/>
<dbReference type="InterPro" id="IPR001932">
    <property type="entry name" value="PPM-type_phosphatase-like_dom"/>
</dbReference>
<dbReference type="AlphaFoldDB" id="A0A7W5B4P1"/>
<keyword evidence="5" id="KW-1185">Reference proteome</keyword>
<protein>
    <submittedName>
        <fullName evidence="4">Serine phosphatase RsbU (Regulator of sigma subunit)/anti-sigma regulatory factor (Ser/Thr protein kinase)</fullName>
    </submittedName>
</protein>
<evidence type="ECO:0000313" key="4">
    <source>
        <dbReference type="EMBL" id="MBB3114212.1"/>
    </source>
</evidence>
<feature type="transmembrane region" description="Helical" evidence="2">
    <location>
        <begin position="144"/>
        <end position="165"/>
    </location>
</feature>
<dbReference type="InterPro" id="IPR052016">
    <property type="entry name" value="Bact_Sigma-Reg"/>
</dbReference>